<organism evidence="1">
    <name type="scientific">viral metagenome</name>
    <dbReference type="NCBI Taxonomy" id="1070528"/>
    <lineage>
        <taxon>unclassified sequences</taxon>
        <taxon>metagenomes</taxon>
        <taxon>organismal metagenomes</taxon>
    </lineage>
</organism>
<evidence type="ECO:0000313" key="1">
    <source>
        <dbReference type="EMBL" id="QHT20459.1"/>
    </source>
</evidence>
<dbReference type="EMBL" id="MN739677">
    <property type="protein sequence ID" value="QHT20459.1"/>
    <property type="molecule type" value="Genomic_DNA"/>
</dbReference>
<proteinExistence type="predicted"/>
<accession>A0A6C0DWP1</accession>
<protein>
    <submittedName>
        <fullName evidence="1">Uncharacterized protein</fullName>
    </submittedName>
</protein>
<name>A0A6C0DWP1_9ZZZZ</name>
<sequence>MYINSESQMSHIHNIPALQINTFQVRLNTGQIINEPIENIRELSNIIGLYGLGIIAKISFYFRDNSHQFHNLILRNTEHNDKFVVEFYHYYNQYMERIKLSREERLNDFIAVMNCIRSSENLDSQLGKQIIDPFYHPQVIS</sequence>
<reference evidence="1" key="1">
    <citation type="journal article" date="2020" name="Nature">
        <title>Giant virus diversity and host interactions through global metagenomics.</title>
        <authorList>
            <person name="Schulz F."/>
            <person name="Roux S."/>
            <person name="Paez-Espino D."/>
            <person name="Jungbluth S."/>
            <person name="Walsh D.A."/>
            <person name="Denef V.J."/>
            <person name="McMahon K.D."/>
            <person name="Konstantinidis K.T."/>
            <person name="Eloe-Fadrosh E.A."/>
            <person name="Kyrpides N.C."/>
            <person name="Woyke T."/>
        </authorList>
    </citation>
    <scope>NUCLEOTIDE SEQUENCE</scope>
    <source>
        <strain evidence="1">GVMAG-M-3300023174-60</strain>
    </source>
</reference>
<dbReference type="AlphaFoldDB" id="A0A6C0DWP1"/>